<evidence type="ECO:0000313" key="3">
    <source>
        <dbReference type="Proteomes" id="UP000801492"/>
    </source>
</evidence>
<sequence length="121" mass="13789">MLPFLHDGILLVEEIERYYSISGALQYTKLFNSCKLQEAKGIQEFRDLLKRKGHRGCRKANCEEACENVDQLAALKDLDDEDLAQFSGETDQEPRDDEPQGAQSDESLHQPGPSSKRQRLH</sequence>
<evidence type="ECO:0000256" key="1">
    <source>
        <dbReference type="SAM" id="MobiDB-lite"/>
    </source>
</evidence>
<reference evidence="2" key="1">
    <citation type="submission" date="2019-08" db="EMBL/GenBank/DDBJ databases">
        <title>The genome of the North American firefly Photinus pyralis.</title>
        <authorList>
            <consortium name="Photinus pyralis genome working group"/>
            <person name="Fallon T.R."/>
            <person name="Sander Lower S.E."/>
            <person name="Weng J.-K."/>
        </authorList>
    </citation>
    <scope>NUCLEOTIDE SEQUENCE</scope>
    <source>
        <strain evidence="2">TRF0915ILg1</strain>
        <tissue evidence="2">Whole body</tissue>
    </source>
</reference>
<dbReference type="EMBL" id="VTPC01090662">
    <property type="protein sequence ID" value="KAF2882007.1"/>
    <property type="molecule type" value="Genomic_DNA"/>
</dbReference>
<organism evidence="2 3">
    <name type="scientific">Ignelater luminosus</name>
    <name type="common">Cucubano</name>
    <name type="synonym">Pyrophorus luminosus</name>
    <dbReference type="NCBI Taxonomy" id="2038154"/>
    <lineage>
        <taxon>Eukaryota</taxon>
        <taxon>Metazoa</taxon>
        <taxon>Ecdysozoa</taxon>
        <taxon>Arthropoda</taxon>
        <taxon>Hexapoda</taxon>
        <taxon>Insecta</taxon>
        <taxon>Pterygota</taxon>
        <taxon>Neoptera</taxon>
        <taxon>Endopterygota</taxon>
        <taxon>Coleoptera</taxon>
        <taxon>Polyphaga</taxon>
        <taxon>Elateriformia</taxon>
        <taxon>Elateroidea</taxon>
        <taxon>Elateridae</taxon>
        <taxon>Agrypninae</taxon>
        <taxon>Pyrophorini</taxon>
        <taxon>Ignelater</taxon>
    </lineage>
</organism>
<evidence type="ECO:0000313" key="2">
    <source>
        <dbReference type="EMBL" id="KAF2882007.1"/>
    </source>
</evidence>
<accession>A0A8K0CD43</accession>
<comment type="caution">
    <text evidence="2">The sequence shown here is derived from an EMBL/GenBank/DDBJ whole genome shotgun (WGS) entry which is preliminary data.</text>
</comment>
<dbReference type="Proteomes" id="UP000801492">
    <property type="component" value="Unassembled WGS sequence"/>
</dbReference>
<name>A0A8K0CD43_IGNLU</name>
<gene>
    <name evidence="2" type="ORF">ILUMI_24155</name>
</gene>
<dbReference type="AlphaFoldDB" id="A0A8K0CD43"/>
<feature type="region of interest" description="Disordered" evidence="1">
    <location>
        <begin position="77"/>
        <end position="121"/>
    </location>
</feature>
<protein>
    <submittedName>
        <fullName evidence="2">Uncharacterized protein</fullName>
    </submittedName>
</protein>
<keyword evidence="3" id="KW-1185">Reference proteome</keyword>
<proteinExistence type="predicted"/>